<gene>
    <name evidence="15" type="ORF">JRQ81_000588</name>
</gene>
<dbReference type="GO" id="GO:0005789">
    <property type="term" value="C:endoplasmic reticulum membrane"/>
    <property type="evidence" value="ECO:0007669"/>
    <property type="project" value="UniProtKB-SubCell"/>
</dbReference>
<keyword evidence="13" id="KW-0472">Membrane</keyword>
<dbReference type="AlphaFoldDB" id="A0A9Q0Y9P6"/>
<evidence type="ECO:0000256" key="8">
    <source>
        <dbReference type="ARBA" id="ARBA00022824"/>
    </source>
</evidence>
<comment type="cofactor">
    <cofactor evidence="1 14">
        <name>heme</name>
        <dbReference type="ChEBI" id="CHEBI:30413"/>
    </cofactor>
</comment>
<proteinExistence type="inferred from homology"/>
<comment type="subcellular location">
    <subcellularLocation>
        <location evidence="3">Endoplasmic reticulum membrane</location>
        <topology evidence="3">Peripheral membrane protein</topology>
    </subcellularLocation>
    <subcellularLocation>
        <location evidence="2">Microsome membrane</location>
        <topology evidence="2">Peripheral membrane protein</topology>
    </subcellularLocation>
</comment>
<dbReference type="FunFam" id="1.10.630.10:FF:000238">
    <property type="entry name" value="Cytochrome P450 2A6"/>
    <property type="match status" value="1"/>
</dbReference>
<keyword evidence="9" id="KW-0492">Microsome</keyword>
<keyword evidence="12" id="KW-0503">Monooxygenase</keyword>
<dbReference type="GO" id="GO:0020037">
    <property type="term" value="F:heme binding"/>
    <property type="evidence" value="ECO:0007669"/>
    <property type="project" value="InterPro"/>
</dbReference>
<dbReference type="InterPro" id="IPR050182">
    <property type="entry name" value="Cytochrome_P450_fam2"/>
</dbReference>
<evidence type="ECO:0000256" key="2">
    <source>
        <dbReference type="ARBA" id="ARBA00004174"/>
    </source>
</evidence>
<comment type="caution">
    <text evidence="15">The sequence shown here is derived from an EMBL/GenBank/DDBJ whole genome shotgun (WGS) entry which is preliminary data.</text>
</comment>
<feature type="binding site" description="axial binding residue" evidence="14">
    <location>
        <position position="288"/>
    </location>
    <ligand>
        <name>heme</name>
        <dbReference type="ChEBI" id="CHEBI:30413"/>
    </ligand>
    <ligandPart>
        <name>Fe</name>
        <dbReference type="ChEBI" id="CHEBI:18248"/>
    </ligandPart>
</feature>
<evidence type="ECO:0000256" key="13">
    <source>
        <dbReference type="ARBA" id="ARBA00023136"/>
    </source>
</evidence>
<protein>
    <recommendedName>
        <fullName evidence="5">unspecific monooxygenase</fullName>
        <ecNumber evidence="5">1.14.14.1</ecNumber>
    </recommendedName>
</protein>
<dbReference type="GO" id="GO:0006805">
    <property type="term" value="P:xenobiotic metabolic process"/>
    <property type="evidence" value="ECO:0007669"/>
    <property type="project" value="TreeGrafter"/>
</dbReference>
<dbReference type="PRINTS" id="PR00385">
    <property type="entry name" value="P450"/>
</dbReference>
<dbReference type="PANTHER" id="PTHR24300">
    <property type="entry name" value="CYTOCHROME P450 508A4-RELATED"/>
    <property type="match status" value="1"/>
</dbReference>
<dbReference type="PRINTS" id="PR00463">
    <property type="entry name" value="EP450I"/>
</dbReference>
<evidence type="ECO:0000256" key="11">
    <source>
        <dbReference type="ARBA" id="ARBA00023004"/>
    </source>
</evidence>
<evidence type="ECO:0000256" key="9">
    <source>
        <dbReference type="ARBA" id="ARBA00022848"/>
    </source>
</evidence>
<keyword evidence="8" id="KW-0256">Endoplasmic reticulum</keyword>
<dbReference type="GO" id="GO:0005506">
    <property type="term" value="F:iron ion binding"/>
    <property type="evidence" value="ECO:0007669"/>
    <property type="project" value="InterPro"/>
</dbReference>
<dbReference type="GO" id="GO:0008392">
    <property type="term" value="F:arachidonate epoxygenase activity"/>
    <property type="evidence" value="ECO:0007669"/>
    <property type="project" value="TreeGrafter"/>
</dbReference>
<reference evidence="15" key="1">
    <citation type="journal article" date="2023" name="DNA Res.">
        <title>Chromosome-level genome assembly of Phrynocephalus forsythii using third-generation DNA sequencing and Hi-C analysis.</title>
        <authorList>
            <person name="Qi Y."/>
            <person name="Zhao W."/>
            <person name="Zhao Y."/>
            <person name="Niu C."/>
            <person name="Cao S."/>
            <person name="Zhang Y."/>
        </authorList>
    </citation>
    <scope>NUCLEOTIDE SEQUENCE</scope>
    <source>
        <tissue evidence="15">Muscle</tissue>
    </source>
</reference>
<dbReference type="EC" id="1.14.14.1" evidence="5"/>
<evidence type="ECO:0000256" key="5">
    <source>
        <dbReference type="ARBA" id="ARBA00012109"/>
    </source>
</evidence>
<evidence type="ECO:0000256" key="3">
    <source>
        <dbReference type="ARBA" id="ARBA00004406"/>
    </source>
</evidence>
<dbReference type="OrthoDB" id="1055148at2759"/>
<evidence type="ECO:0000256" key="7">
    <source>
        <dbReference type="ARBA" id="ARBA00022723"/>
    </source>
</evidence>
<evidence type="ECO:0000256" key="10">
    <source>
        <dbReference type="ARBA" id="ARBA00023002"/>
    </source>
</evidence>
<dbReference type="SUPFAM" id="SSF48264">
    <property type="entry name" value="Cytochrome P450"/>
    <property type="match status" value="1"/>
</dbReference>
<evidence type="ECO:0000313" key="16">
    <source>
        <dbReference type="Proteomes" id="UP001142489"/>
    </source>
</evidence>
<sequence>MCLCGDRREKYGPVVTLYFGAERVVALFGYETIKEALIGHGNEFASSGNLPLFDNVKKGQGIVFSNGDRWKKLRRFTLTTLRDFGMGKRSNEESIQEEAQCLLEKLRDTQGKPFDPTFLLSCALSNVICATVFGNQYDYDDKKFLQMMKLINDAFAILRSPWGQEEQSGTSEFTIDNLLVSTVDLFFAGTESSSSTLRYGLLILLKYPEVEDIRAHLLMTKLIHLQLIEILLCSMQGTTVHFVLTSLLHNNKGFANPQEFDPHHFLNEDGTFKRSDDFMPFSAGKWICVGEGLARAEIFLFFSTILQNFTLKAVKPREAIDLSPLFSSVGNIPRPYQLCVFPR</sequence>
<name>A0A9Q0Y9P6_9SAUR</name>
<evidence type="ECO:0000256" key="14">
    <source>
        <dbReference type="PIRSR" id="PIRSR602401-1"/>
    </source>
</evidence>
<dbReference type="GO" id="GO:0019373">
    <property type="term" value="P:epoxygenase P450 pathway"/>
    <property type="evidence" value="ECO:0007669"/>
    <property type="project" value="TreeGrafter"/>
</dbReference>
<dbReference type="Pfam" id="PF00067">
    <property type="entry name" value="p450"/>
    <property type="match status" value="3"/>
</dbReference>
<organism evidence="15 16">
    <name type="scientific">Phrynocephalus forsythii</name>
    <dbReference type="NCBI Taxonomy" id="171643"/>
    <lineage>
        <taxon>Eukaryota</taxon>
        <taxon>Metazoa</taxon>
        <taxon>Chordata</taxon>
        <taxon>Craniata</taxon>
        <taxon>Vertebrata</taxon>
        <taxon>Euteleostomi</taxon>
        <taxon>Lepidosauria</taxon>
        <taxon>Squamata</taxon>
        <taxon>Bifurcata</taxon>
        <taxon>Unidentata</taxon>
        <taxon>Episquamata</taxon>
        <taxon>Toxicofera</taxon>
        <taxon>Iguania</taxon>
        <taxon>Acrodonta</taxon>
        <taxon>Agamidae</taxon>
        <taxon>Agaminae</taxon>
        <taxon>Phrynocephalus</taxon>
    </lineage>
</organism>
<evidence type="ECO:0000256" key="4">
    <source>
        <dbReference type="ARBA" id="ARBA00010617"/>
    </source>
</evidence>
<keyword evidence="16" id="KW-1185">Reference proteome</keyword>
<dbReference type="GO" id="GO:0016712">
    <property type="term" value="F:oxidoreductase activity, acting on paired donors, with incorporation or reduction of molecular oxygen, reduced flavin or flavoprotein as one donor, and incorporation of one atom of oxygen"/>
    <property type="evidence" value="ECO:0007669"/>
    <property type="project" value="UniProtKB-EC"/>
</dbReference>
<comment type="similarity">
    <text evidence="4">Belongs to the cytochrome P450 family.</text>
</comment>
<dbReference type="InterPro" id="IPR001128">
    <property type="entry name" value="Cyt_P450"/>
</dbReference>
<dbReference type="InterPro" id="IPR002401">
    <property type="entry name" value="Cyt_P450_E_grp-I"/>
</dbReference>
<evidence type="ECO:0000313" key="15">
    <source>
        <dbReference type="EMBL" id="KAJ7344638.1"/>
    </source>
</evidence>
<dbReference type="PANTHER" id="PTHR24300:SF356">
    <property type="entry name" value="CYTOCHROME P450 2E1"/>
    <property type="match status" value="1"/>
</dbReference>
<dbReference type="Gene3D" id="1.10.630.10">
    <property type="entry name" value="Cytochrome P450"/>
    <property type="match status" value="3"/>
</dbReference>
<dbReference type="Proteomes" id="UP001142489">
    <property type="component" value="Unassembled WGS sequence"/>
</dbReference>
<evidence type="ECO:0000256" key="1">
    <source>
        <dbReference type="ARBA" id="ARBA00001971"/>
    </source>
</evidence>
<evidence type="ECO:0000256" key="12">
    <source>
        <dbReference type="ARBA" id="ARBA00023033"/>
    </source>
</evidence>
<dbReference type="InterPro" id="IPR036396">
    <property type="entry name" value="Cyt_P450_sf"/>
</dbReference>
<keyword evidence="7 14" id="KW-0479">Metal-binding</keyword>
<keyword evidence="11 14" id="KW-0408">Iron</keyword>
<keyword evidence="6 14" id="KW-0349">Heme</keyword>
<accession>A0A9Q0Y9P6</accession>
<keyword evidence="10" id="KW-0560">Oxidoreductase</keyword>
<evidence type="ECO:0000256" key="6">
    <source>
        <dbReference type="ARBA" id="ARBA00022617"/>
    </source>
</evidence>
<dbReference type="EMBL" id="JAPFRF010000001">
    <property type="protein sequence ID" value="KAJ7344638.1"/>
    <property type="molecule type" value="Genomic_DNA"/>
</dbReference>